<accession>A0AAV2IZX3</accession>
<evidence type="ECO:0000313" key="2">
    <source>
        <dbReference type="EMBL" id="CAL1569317.1"/>
    </source>
</evidence>
<dbReference type="AlphaFoldDB" id="A0AAV2IZX3"/>
<protein>
    <submittedName>
        <fullName evidence="2">Uncharacterized protein</fullName>
    </submittedName>
</protein>
<organism evidence="2 3">
    <name type="scientific">Knipowitschia caucasica</name>
    <name type="common">Caucasian dwarf goby</name>
    <name type="synonym">Pomatoschistus caucasicus</name>
    <dbReference type="NCBI Taxonomy" id="637954"/>
    <lineage>
        <taxon>Eukaryota</taxon>
        <taxon>Metazoa</taxon>
        <taxon>Chordata</taxon>
        <taxon>Craniata</taxon>
        <taxon>Vertebrata</taxon>
        <taxon>Euteleostomi</taxon>
        <taxon>Actinopterygii</taxon>
        <taxon>Neopterygii</taxon>
        <taxon>Teleostei</taxon>
        <taxon>Neoteleostei</taxon>
        <taxon>Acanthomorphata</taxon>
        <taxon>Gobiaria</taxon>
        <taxon>Gobiiformes</taxon>
        <taxon>Gobioidei</taxon>
        <taxon>Gobiidae</taxon>
        <taxon>Gobiinae</taxon>
        <taxon>Knipowitschia</taxon>
    </lineage>
</organism>
<evidence type="ECO:0000313" key="3">
    <source>
        <dbReference type="Proteomes" id="UP001497482"/>
    </source>
</evidence>
<dbReference type="EMBL" id="OZ035823">
    <property type="protein sequence ID" value="CAL1569317.1"/>
    <property type="molecule type" value="Genomic_DNA"/>
</dbReference>
<name>A0AAV2IZX3_KNICA</name>
<feature type="region of interest" description="Disordered" evidence="1">
    <location>
        <begin position="83"/>
        <end position="104"/>
    </location>
</feature>
<reference evidence="2 3" key="1">
    <citation type="submission" date="2024-04" db="EMBL/GenBank/DDBJ databases">
        <authorList>
            <person name="Waldvogel A.-M."/>
            <person name="Schoenle A."/>
        </authorList>
    </citation>
    <scope>NUCLEOTIDE SEQUENCE [LARGE SCALE GENOMIC DNA]</scope>
</reference>
<gene>
    <name evidence="2" type="ORF">KC01_LOCUS1772</name>
</gene>
<evidence type="ECO:0000256" key="1">
    <source>
        <dbReference type="SAM" id="MobiDB-lite"/>
    </source>
</evidence>
<dbReference type="Proteomes" id="UP001497482">
    <property type="component" value="Chromosome 1"/>
</dbReference>
<feature type="region of interest" description="Disordered" evidence="1">
    <location>
        <begin position="1"/>
        <end position="54"/>
    </location>
</feature>
<proteinExistence type="predicted"/>
<keyword evidence="3" id="KW-1185">Reference proteome</keyword>
<sequence>MDDLVTGTRPALINSEPPSWLSRGVLTAASSPSGRPQMTEGETRASPGVRRDQCGTSARGWCGVWGARGSAGACESEARVHQRDQKIHTDQDECDSEGVVAVSI</sequence>